<accession>A0AAV3JL63</accession>
<dbReference type="AlphaFoldDB" id="A0AAV3JL63"/>
<comment type="caution">
    <text evidence="1">The sequence shown here is derived from an EMBL/GenBank/DDBJ whole genome shotgun (WGS) entry which is preliminary data.</text>
</comment>
<gene>
    <name evidence="1" type="ORF">SAG0055_02515</name>
</gene>
<sequence>MTKCDFMTKRLNILNDEDEEMKKLIEQGYTKIESELGKITGFRILHDNVNYPSHYQGKYGLESIDVLRNFMTPEMLKGFYLGNALKYQLRYRKKNGLEDLKKARKNLDWLIEEMEKEK</sequence>
<evidence type="ECO:0000313" key="1">
    <source>
        <dbReference type="EMBL" id="EPW15267.1"/>
    </source>
</evidence>
<name>A0AAV3JL63_STRAG</name>
<dbReference type="EMBL" id="ANDB01000022">
    <property type="protein sequence ID" value="EPW15267.1"/>
    <property type="molecule type" value="Genomic_DNA"/>
</dbReference>
<protein>
    <recommendedName>
        <fullName evidence="3">DUF3310 domain-containing protein</fullName>
    </recommendedName>
</protein>
<dbReference type="RefSeq" id="WP_000158822.1">
    <property type="nucleotide sequence ID" value="NZ_ANDB01000022.1"/>
</dbReference>
<proteinExistence type="predicted"/>
<dbReference type="Proteomes" id="UP000015267">
    <property type="component" value="Unassembled WGS sequence"/>
</dbReference>
<reference evidence="1 2" key="1">
    <citation type="submission" date="2012-10" db="EMBL/GenBank/DDBJ databases">
        <authorList>
            <person name="Zadoks R.N."/>
            <person name="Moroni P."/>
            <person name="Richards V.P."/>
            <person name="Durkin S.A.S."/>
            <person name="Kim M."/>
            <person name="Pavinski Bitar P.D."/>
            <person name="Stanhope M.J."/>
            <person name="Town C.D."/>
            <person name="Venter J.C."/>
        </authorList>
    </citation>
    <scope>NUCLEOTIDE SEQUENCE [LARGE SCALE GENOMIC DNA]</scope>
    <source>
        <strain evidence="1 2">CCUG 29376</strain>
    </source>
</reference>
<dbReference type="Pfam" id="PF11753">
    <property type="entry name" value="DUF3310"/>
    <property type="match status" value="1"/>
</dbReference>
<organism evidence="1 2">
    <name type="scientific">Streptococcus agalactiae CCUG 29376</name>
    <dbReference type="NCBI Taxonomy" id="1105255"/>
    <lineage>
        <taxon>Bacteria</taxon>
        <taxon>Bacillati</taxon>
        <taxon>Bacillota</taxon>
        <taxon>Bacilli</taxon>
        <taxon>Lactobacillales</taxon>
        <taxon>Streptococcaceae</taxon>
        <taxon>Streptococcus</taxon>
    </lineage>
</organism>
<evidence type="ECO:0008006" key="3">
    <source>
        <dbReference type="Google" id="ProtNLM"/>
    </source>
</evidence>
<evidence type="ECO:0000313" key="2">
    <source>
        <dbReference type="Proteomes" id="UP000015267"/>
    </source>
</evidence>
<dbReference type="InterPro" id="IPR021739">
    <property type="entry name" value="SaV-like"/>
</dbReference>